<feature type="domain" description="Response regulatory" evidence="5">
    <location>
        <begin position="713"/>
        <end position="830"/>
    </location>
</feature>
<dbReference type="SUPFAM" id="SSF52172">
    <property type="entry name" value="CheY-like"/>
    <property type="match status" value="2"/>
</dbReference>
<dbReference type="Gene3D" id="3.40.50.2300">
    <property type="match status" value="1"/>
</dbReference>
<dbReference type="SMART" id="SM00387">
    <property type="entry name" value="HATPase_c"/>
    <property type="match status" value="1"/>
</dbReference>
<keyword evidence="6" id="KW-0808">Transferase</keyword>
<dbReference type="AlphaFoldDB" id="A0A151ZHB3"/>
<name>A0A151ZHB3_TIELA</name>
<dbReference type="PROSITE" id="PS50110">
    <property type="entry name" value="RESPONSE_REGULATORY"/>
    <property type="match status" value="2"/>
</dbReference>
<dbReference type="InterPro" id="IPR001789">
    <property type="entry name" value="Sig_transdc_resp-reg_receiver"/>
</dbReference>
<proteinExistence type="predicted"/>
<accession>A0A151ZHB3</accession>
<feature type="modified residue" description="4-aspartylphosphate" evidence="3">
    <location>
        <position position="764"/>
    </location>
</feature>
<reference evidence="6 7" key="1">
    <citation type="submission" date="2015-12" db="EMBL/GenBank/DDBJ databases">
        <title>Dictyostelia acquired genes for synthesis and detection of signals that induce cell-type specialization by lateral gene transfer from prokaryotes.</title>
        <authorList>
            <person name="Gloeckner G."/>
            <person name="Schaap P."/>
        </authorList>
    </citation>
    <scope>NUCLEOTIDE SEQUENCE [LARGE SCALE GENOMIC DNA]</scope>
    <source>
        <strain evidence="6 7">TK</strain>
    </source>
</reference>
<dbReference type="CDD" id="cd17546">
    <property type="entry name" value="REC_hyHK_CKI1_RcsC-like"/>
    <property type="match status" value="1"/>
</dbReference>
<dbReference type="InterPro" id="IPR005467">
    <property type="entry name" value="His_kinase_dom"/>
</dbReference>
<keyword evidence="2" id="KW-0807">Transducer</keyword>
<dbReference type="InterPro" id="IPR011006">
    <property type="entry name" value="CheY-like_superfamily"/>
</dbReference>
<evidence type="ECO:0000256" key="1">
    <source>
        <dbReference type="ARBA" id="ARBA00022553"/>
    </source>
</evidence>
<dbReference type="EMBL" id="LODT01000028">
    <property type="protein sequence ID" value="KYQ93356.1"/>
    <property type="molecule type" value="Genomic_DNA"/>
</dbReference>
<dbReference type="Gene3D" id="1.10.287.130">
    <property type="match status" value="1"/>
</dbReference>
<feature type="domain" description="Histidine kinase" evidence="4">
    <location>
        <begin position="300"/>
        <end position="525"/>
    </location>
</feature>
<feature type="domain" description="Response regulatory" evidence="5">
    <location>
        <begin position="570"/>
        <end position="687"/>
    </location>
</feature>
<dbReference type="SUPFAM" id="SSF55874">
    <property type="entry name" value="ATPase domain of HSP90 chaperone/DNA topoisomerase II/histidine kinase"/>
    <property type="match status" value="1"/>
</dbReference>
<dbReference type="PRINTS" id="PR00344">
    <property type="entry name" value="BCTRLSENSOR"/>
</dbReference>
<dbReference type="PANTHER" id="PTHR45339:SF5">
    <property type="entry name" value="HISTIDINE KINASE"/>
    <property type="match status" value="1"/>
</dbReference>
<dbReference type="CDD" id="cd00082">
    <property type="entry name" value="HisKA"/>
    <property type="match status" value="1"/>
</dbReference>
<protein>
    <submittedName>
        <fullName evidence="6">Histidine kinase</fullName>
    </submittedName>
</protein>
<dbReference type="InterPro" id="IPR003594">
    <property type="entry name" value="HATPase_dom"/>
</dbReference>
<dbReference type="OMA" id="MMSHDIR"/>
<organism evidence="6 7">
    <name type="scientific">Tieghemostelium lacteum</name>
    <name type="common">Slime mold</name>
    <name type="synonym">Dictyostelium lacteum</name>
    <dbReference type="NCBI Taxonomy" id="361077"/>
    <lineage>
        <taxon>Eukaryota</taxon>
        <taxon>Amoebozoa</taxon>
        <taxon>Evosea</taxon>
        <taxon>Eumycetozoa</taxon>
        <taxon>Dictyostelia</taxon>
        <taxon>Dictyosteliales</taxon>
        <taxon>Raperosteliaceae</taxon>
        <taxon>Tieghemostelium</taxon>
    </lineage>
</organism>
<dbReference type="PROSITE" id="PS50109">
    <property type="entry name" value="HIS_KIN"/>
    <property type="match status" value="1"/>
</dbReference>
<keyword evidence="7" id="KW-1185">Reference proteome</keyword>
<dbReference type="Pfam" id="PF00512">
    <property type="entry name" value="HisKA"/>
    <property type="match status" value="1"/>
</dbReference>
<dbReference type="SMART" id="SM00448">
    <property type="entry name" value="REC"/>
    <property type="match status" value="1"/>
</dbReference>
<dbReference type="InterPro" id="IPR003661">
    <property type="entry name" value="HisK_dim/P_dom"/>
</dbReference>
<dbReference type="CDD" id="cd16922">
    <property type="entry name" value="HATPase_EvgS-ArcB-TorS-like"/>
    <property type="match status" value="1"/>
</dbReference>
<dbReference type="GO" id="GO:0000155">
    <property type="term" value="F:phosphorelay sensor kinase activity"/>
    <property type="evidence" value="ECO:0007669"/>
    <property type="project" value="InterPro"/>
</dbReference>
<dbReference type="STRING" id="361077.A0A151ZHB3"/>
<dbReference type="InterPro" id="IPR036097">
    <property type="entry name" value="HisK_dim/P_sf"/>
</dbReference>
<evidence type="ECO:0000256" key="3">
    <source>
        <dbReference type="PROSITE-ProRule" id="PRU00169"/>
    </source>
</evidence>
<dbReference type="Gene3D" id="3.30.565.10">
    <property type="entry name" value="Histidine kinase-like ATPase, C-terminal domain"/>
    <property type="match status" value="1"/>
</dbReference>
<dbReference type="Pfam" id="PF02518">
    <property type="entry name" value="HATPase_c"/>
    <property type="match status" value="1"/>
</dbReference>
<dbReference type="PANTHER" id="PTHR45339">
    <property type="entry name" value="HYBRID SIGNAL TRANSDUCTION HISTIDINE KINASE J"/>
    <property type="match status" value="1"/>
</dbReference>
<dbReference type="FunFam" id="3.30.565.10:FF:000010">
    <property type="entry name" value="Sensor histidine kinase RcsC"/>
    <property type="match status" value="1"/>
</dbReference>
<evidence type="ECO:0000313" key="7">
    <source>
        <dbReference type="Proteomes" id="UP000076078"/>
    </source>
</evidence>
<gene>
    <name evidence="6" type="ORF">DLAC_06029</name>
</gene>
<comment type="caution">
    <text evidence="6">The sequence shown here is derived from an EMBL/GenBank/DDBJ whole genome shotgun (WGS) entry which is preliminary data.</text>
</comment>
<dbReference type="InterPro" id="IPR036890">
    <property type="entry name" value="HATPase_C_sf"/>
</dbReference>
<keyword evidence="1 3" id="KW-0597">Phosphoprotein</keyword>
<dbReference type="InterPro" id="IPR004358">
    <property type="entry name" value="Sig_transdc_His_kin-like_C"/>
</dbReference>
<dbReference type="Pfam" id="PF00072">
    <property type="entry name" value="Response_reg"/>
    <property type="match status" value="1"/>
</dbReference>
<evidence type="ECO:0000313" key="6">
    <source>
        <dbReference type="EMBL" id="KYQ93356.1"/>
    </source>
</evidence>
<sequence>MLSTINSNFPTHKQFLKPDNLNNSSCSSNNLENMNNNINISTLLIQNPKSLYSQVLNESLCNQNNINGVVKCDSFDFDFISNFYRKGTFPLVIVDISGVNGGFEFICNLKSILNPNEFLVLIYDPEQYQEISKLCNFGIFDFICPPSTPSFLLDHKFKRLQELVFEKQQLKKFKLLLESTSSFLNCFERSADFIEIWDRQNVSSRIGLFYSKNISSVEIVNSLWLAVNKKEVWKGVITIENGNGLLYYDSIVTPIMDQTGSYIQNFICIKRDITDKIQRKATKSLERIQYDKNIKLQISMLSHDIKTPLIGIMGMNNLLQGTQLNRQQSVYSDIIQVSCKSLLGMINDSLEVGKFQSVDISQREFDFRNTIYDVIEMMADSAQTKGINLLTNISPYIGTKFFGDEGKLKQILTNLIGNAIKFTKTGEIIVKCSLLDEPMIPIHGDIAKLKIQVEDTGCGIHPEAIPFLFKAFDEPEGGVVRHAGGYGLGLAICQQLIKKIFNGSITVQSTPGQGSCFNVIINLKVSSSSLWKEAVVPIDNKYFFEPSFGHPTDESMEPPNKSETNFQGLKVLQIDRSLNGRQFLQDQVSQWGITIDGVESIAQAKQLGKKLLKSFKIVLLDWDSIDEEVFSFITDCQNFVCGWILIIPFQIKNPQFLNRIWTSAGNFKIITKPVRLSKLSSCVQEITKESPDEPKLESIIPIENQHSNVYNYNILVVDDNVVSNLITTKLVQSTMSNVVSVHNSLEAIKVLKDSKIKFDIILMDLVMPVMDGYQLSKIIKVDKLSNAIIIATTSTLQNDDKIKLKSHFMDGYILKPLLLSDVKNLYKFKQNYRIN</sequence>
<dbReference type="SMART" id="SM00388">
    <property type="entry name" value="HisKA"/>
    <property type="match status" value="1"/>
</dbReference>
<evidence type="ECO:0000256" key="2">
    <source>
        <dbReference type="ARBA" id="ARBA00023224"/>
    </source>
</evidence>
<dbReference type="SUPFAM" id="SSF47384">
    <property type="entry name" value="Homodimeric domain of signal transducing histidine kinase"/>
    <property type="match status" value="1"/>
</dbReference>
<dbReference type="InParanoid" id="A0A151ZHB3"/>
<evidence type="ECO:0000259" key="5">
    <source>
        <dbReference type="PROSITE" id="PS50110"/>
    </source>
</evidence>
<feature type="modified residue" description="4-aspartylphosphate" evidence="3">
    <location>
        <position position="621"/>
    </location>
</feature>
<evidence type="ECO:0000259" key="4">
    <source>
        <dbReference type="PROSITE" id="PS50109"/>
    </source>
</evidence>
<keyword evidence="6" id="KW-0418">Kinase</keyword>
<dbReference type="Proteomes" id="UP000076078">
    <property type="component" value="Unassembled WGS sequence"/>
</dbReference>
<dbReference type="OrthoDB" id="10266508at2759"/>